<sequence>MKMEIVKDYKNDNFHKDEIRKSWFDATLLRIFILATCFKMLLIPTYHSTDFEVHRNWLAITFSLPIKEWYLSNKSQWTLDYPPFFAWFEYFLSQVAVYFDPEMLKIDNLNYTSPNAKLFQRATVMIADIILVYGVIKIGETFCKSRSSYLILSFLSIFNVGLLIVDHIHFQYNGFLLGILLLSITKVAEVDKESSILQGAVWFSMLLNLKHIYIYVAPAYVIWLLRWYCIKGGKFFSRILKLGSIVLIVLILSFGPFVSQLPQVFSRLFPFKRGLVHAYWAANAWALYTGADKFLSVLWKQLGWLQATRTASMTGGLVQEDIFTVLPTPTPIVTFVVTFASMIPALWSLFTKNEAKITPKHFVRCLILCGLSSFMFGWHVHEKAILTAILPLCTLAVVDKQDARVFIILSSAGHTGLLPLLYPTELTPLKLLLSLVYMMLAGIILTHKFHNSLLKKYEWLYVGILPFVTFYESVLHKLIFTDRLPFLPLAFTSMYCAIGVTYCWLLYYYMYLGDRFQNDITMYKKKEENIIKSKKKHYK</sequence>
<evidence type="ECO:0000313" key="12">
    <source>
        <dbReference type="RefSeq" id="XP_015595086.1"/>
    </source>
</evidence>
<feature type="transmembrane region" description="Helical" evidence="10">
    <location>
        <begin position="242"/>
        <end position="261"/>
    </location>
</feature>
<proteinExistence type="inferred from homology"/>
<dbReference type="AlphaFoldDB" id="A0AAJ7BUY8"/>
<keyword evidence="7 10" id="KW-0256">Endoplasmic reticulum</keyword>
<dbReference type="GO" id="GO:0042283">
    <property type="term" value="F:dolichyl pyrophosphate Glc1Man9GlcNAc2 alpha-1,3-glucosyltransferase activity"/>
    <property type="evidence" value="ECO:0007669"/>
    <property type="project" value="TreeGrafter"/>
</dbReference>
<dbReference type="PANTHER" id="PTHR12413">
    <property type="entry name" value="DOLICHYL GLYCOSYLTRANSFERASE"/>
    <property type="match status" value="1"/>
</dbReference>
<feature type="transmembrane region" description="Helical" evidence="10">
    <location>
        <begin position="362"/>
        <end position="381"/>
    </location>
</feature>
<dbReference type="KEGG" id="ccin:107267638"/>
<keyword evidence="5 10" id="KW-0808">Transferase</keyword>
<dbReference type="GO" id="GO:0006487">
    <property type="term" value="P:protein N-linked glycosylation"/>
    <property type="evidence" value="ECO:0007669"/>
    <property type="project" value="TreeGrafter"/>
</dbReference>
<name>A0AAJ7BUY8_CEPCN</name>
<dbReference type="PANTHER" id="PTHR12413:SF2">
    <property type="entry name" value="DOLICHYL PYROPHOSPHATE GLC1MAN9GLCNAC2 ALPHA-1,3-GLUCOSYLTRANSFERASE-RELATED"/>
    <property type="match status" value="1"/>
</dbReference>
<evidence type="ECO:0000256" key="9">
    <source>
        <dbReference type="ARBA" id="ARBA00023136"/>
    </source>
</evidence>
<dbReference type="GeneID" id="107267638"/>
<feature type="transmembrane region" description="Helical" evidence="10">
    <location>
        <begin position="429"/>
        <end position="447"/>
    </location>
</feature>
<comment type="pathway">
    <text evidence="2 10">Protein modification; protein glycosylation.</text>
</comment>
<evidence type="ECO:0000313" key="11">
    <source>
        <dbReference type="Proteomes" id="UP000694920"/>
    </source>
</evidence>
<accession>A0AAJ7BUY8</accession>
<dbReference type="RefSeq" id="XP_015595086.1">
    <property type="nucleotide sequence ID" value="XM_015739600.2"/>
</dbReference>
<comment type="subcellular location">
    <subcellularLocation>
        <location evidence="1 10">Endoplasmic reticulum membrane</location>
        <topology evidence="1 10">Multi-pass membrane protein</topology>
    </subcellularLocation>
</comment>
<comment type="similarity">
    <text evidence="3 10">Belongs to the ALG6/ALG8 glucosyltransferase family.</text>
</comment>
<feature type="transmembrane region" description="Helical" evidence="10">
    <location>
        <begin position="118"/>
        <end position="136"/>
    </location>
</feature>
<feature type="transmembrane region" description="Helical" evidence="10">
    <location>
        <begin position="28"/>
        <end position="47"/>
    </location>
</feature>
<feature type="transmembrane region" description="Helical" evidence="10">
    <location>
        <begin position="459"/>
        <end position="480"/>
    </location>
</feature>
<keyword evidence="4 10" id="KW-0328">Glycosyltransferase</keyword>
<evidence type="ECO:0000256" key="4">
    <source>
        <dbReference type="ARBA" id="ARBA00022676"/>
    </source>
</evidence>
<dbReference type="GO" id="GO:0005789">
    <property type="term" value="C:endoplasmic reticulum membrane"/>
    <property type="evidence" value="ECO:0007669"/>
    <property type="project" value="UniProtKB-SubCell"/>
</dbReference>
<gene>
    <name evidence="12" type="primary">LOC107267638</name>
</gene>
<protein>
    <recommendedName>
        <fullName evidence="10">Alpha-1,3-glucosyltransferase</fullName>
        <ecNumber evidence="10">2.4.1.-</ecNumber>
    </recommendedName>
</protein>
<evidence type="ECO:0000256" key="10">
    <source>
        <dbReference type="RuleBase" id="RU363110"/>
    </source>
</evidence>
<feature type="transmembrane region" description="Helical" evidence="10">
    <location>
        <begin position="332"/>
        <end position="350"/>
    </location>
</feature>
<reference evidence="12" key="1">
    <citation type="submission" date="2025-08" db="UniProtKB">
        <authorList>
            <consortium name="RefSeq"/>
        </authorList>
    </citation>
    <scope>IDENTIFICATION</scope>
</reference>
<evidence type="ECO:0000256" key="1">
    <source>
        <dbReference type="ARBA" id="ARBA00004477"/>
    </source>
</evidence>
<feature type="transmembrane region" description="Helical" evidence="10">
    <location>
        <begin position="486"/>
        <end position="509"/>
    </location>
</feature>
<dbReference type="InterPro" id="IPR004856">
    <property type="entry name" value="Glyco_trans_ALG6/ALG8"/>
</dbReference>
<feature type="transmembrane region" description="Helical" evidence="10">
    <location>
        <begin position="212"/>
        <end position="230"/>
    </location>
</feature>
<evidence type="ECO:0000256" key="7">
    <source>
        <dbReference type="ARBA" id="ARBA00022824"/>
    </source>
</evidence>
<dbReference type="Pfam" id="PF03155">
    <property type="entry name" value="Alg6_Alg8"/>
    <property type="match status" value="1"/>
</dbReference>
<dbReference type="CTD" id="31623"/>
<organism evidence="11 12">
    <name type="scientific">Cephus cinctus</name>
    <name type="common">Wheat stem sawfly</name>
    <dbReference type="NCBI Taxonomy" id="211228"/>
    <lineage>
        <taxon>Eukaryota</taxon>
        <taxon>Metazoa</taxon>
        <taxon>Ecdysozoa</taxon>
        <taxon>Arthropoda</taxon>
        <taxon>Hexapoda</taxon>
        <taxon>Insecta</taxon>
        <taxon>Pterygota</taxon>
        <taxon>Neoptera</taxon>
        <taxon>Endopterygota</taxon>
        <taxon>Hymenoptera</taxon>
        <taxon>Cephoidea</taxon>
        <taxon>Cephidae</taxon>
        <taxon>Cephus</taxon>
    </lineage>
</organism>
<keyword evidence="9 10" id="KW-0472">Membrane</keyword>
<evidence type="ECO:0000256" key="8">
    <source>
        <dbReference type="ARBA" id="ARBA00022989"/>
    </source>
</evidence>
<keyword evidence="11" id="KW-1185">Reference proteome</keyword>
<keyword evidence="6 10" id="KW-0812">Transmembrane</keyword>
<evidence type="ECO:0000256" key="6">
    <source>
        <dbReference type="ARBA" id="ARBA00022692"/>
    </source>
</evidence>
<evidence type="ECO:0000256" key="2">
    <source>
        <dbReference type="ARBA" id="ARBA00004922"/>
    </source>
</evidence>
<dbReference type="Proteomes" id="UP000694920">
    <property type="component" value="Unplaced"/>
</dbReference>
<dbReference type="EC" id="2.4.1.-" evidence="10"/>
<evidence type="ECO:0000256" key="3">
    <source>
        <dbReference type="ARBA" id="ARBA00008715"/>
    </source>
</evidence>
<evidence type="ECO:0000256" key="5">
    <source>
        <dbReference type="ARBA" id="ARBA00022679"/>
    </source>
</evidence>
<feature type="transmembrane region" description="Helical" evidence="10">
    <location>
        <begin position="148"/>
        <end position="170"/>
    </location>
</feature>
<keyword evidence="8 10" id="KW-1133">Transmembrane helix</keyword>